<organism evidence="2 3">
    <name type="scientific">Ramularia collo-cygni</name>
    <dbReference type="NCBI Taxonomy" id="112498"/>
    <lineage>
        <taxon>Eukaryota</taxon>
        <taxon>Fungi</taxon>
        <taxon>Dikarya</taxon>
        <taxon>Ascomycota</taxon>
        <taxon>Pezizomycotina</taxon>
        <taxon>Dothideomycetes</taxon>
        <taxon>Dothideomycetidae</taxon>
        <taxon>Mycosphaerellales</taxon>
        <taxon>Mycosphaerellaceae</taxon>
        <taxon>Ramularia</taxon>
    </lineage>
</organism>
<evidence type="ECO:0000313" key="3">
    <source>
        <dbReference type="Proteomes" id="UP000225277"/>
    </source>
</evidence>
<feature type="compositionally biased region" description="Basic and acidic residues" evidence="1">
    <location>
        <begin position="314"/>
        <end position="324"/>
    </location>
</feature>
<feature type="region of interest" description="Disordered" evidence="1">
    <location>
        <begin position="202"/>
        <end position="385"/>
    </location>
</feature>
<gene>
    <name evidence="2" type="ORF">RCC_06560</name>
</gene>
<protein>
    <submittedName>
        <fullName evidence="2">Uncharacterized protein</fullName>
    </submittedName>
</protein>
<dbReference type="STRING" id="112498.A0A2D3UTA7"/>
<accession>A0A2D3UTA7</accession>
<proteinExistence type="predicted"/>
<evidence type="ECO:0000256" key="1">
    <source>
        <dbReference type="SAM" id="MobiDB-lite"/>
    </source>
</evidence>
<reference evidence="2 3" key="1">
    <citation type="submission" date="2016-03" db="EMBL/GenBank/DDBJ databases">
        <authorList>
            <person name="Ploux O."/>
        </authorList>
    </citation>
    <scope>NUCLEOTIDE SEQUENCE [LARGE SCALE GENOMIC DNA]</scope>
    <source>
        <strain evidence="2 3">URUG2</strain>
    </source>
</reference>
<feature type="compositionally biased region" description="Basic and acidic residues" evidence="1">
    <location>
        <begin position="227"/>
        <end position="264"/>
    </location>
</feature>
<dbReference type="Proteomes" id="UP000225277">
    <property type="component" value="Unassembled WGS sequence"/>
</dbReference>
<dbReference type="EMBL" id="FJUY01000009">
    <property type="protein sequence ID" value="CZT20702.1"/>
    <property type="molecule type" value="Genomic_DNA"/>
</dbReference>
<feature type="compositionally biased region" description="Pro residues" evidence="1">
    <location>
        <begin position="65"/>
        <end position="74"/>
    </location>
</feature>
<feature type="compositionally biased region" description="Acidic residues" evidence="1">
    <location>
        <begin position="274"/>
        <end position="285"/>
    </location>
</feature>
<dbReference type="AlphaFoldDB" id="A0A2D3UTA7"/>
<feature type="compositionally biased region" description="Basic and acidic residues" evidence="1">
    <location>
        <begin position="42"/>
        <end position="53"/>
    </location>
</feature>
<feature type="region of interest" description="Disordered" evidence="1">
    <location>
        <begin position="160"/>
        <end position="180"/>
    </location>
</feature>
<sequence length="429" mass="46983">MPRALPWLKTGSANAATNKVKPAARHTRDAASEDDFVNSDLEPAHTTKPEKKKPERKRIRASSSSPPPPGPPPVESIKPGFAADDIYMMVEDEFYSTAQLYTSHIHHAEYVRLKKLHKSRGQELLAGLGRGTDGKTEQSKALRTKMESLELAKKQKQAVRTLRAEADSGSDAEGSEAEDEYMQDPHLAGLMRASQMAQVQDLTGLASPRASTRAAAGYSQSPFKAARTKDVFAEEKQPQRKSMPKVDRDDSTSDDRDSSTDSRLQHKANIVLVADEDSETDEDLDAGVPTHSEWAAVSGPTEKVVADASNSRGPAKEEIRKLSDARPLAKFSRPAETTKSIDVISKPSRPHTSQPDSRNDETPKLSRPSVKPEPNSSPRGILPVTLPIPAREKAISGIVARKRAERAAAEAKRMTIKKEDMDDIPTFLF</sequence>
<feature type="compositionally biased region" description="Acidic residues" evidence="1">
    <location>
        <begin position="168"/>
        <end position="180"/>
    </location>
</feature>
<feature type="unsure residue" description="D or N" evidence="2">
    <location>
        <position position="184"/>
    </location>
</feature>
<keyword evidence="3" id="KW-1185">Reference proteome</keyword>
<feature type="region of interest" description="Disordered" evidence="1">
    <location>
        <begin position="1"/>
        <end position="79"/>
    </location>
</feature>
<evidence type="ECO:0000313" key="2">
    <source>
        <dbReference type="EMBL" id="CZT20702.1"/>
    </source>
</evidence>
<dbReference type="OrthoDB" id="5374569at2759"/>
<name>A0A2D3UTA7_9PEZI</name>